<dbReference type="Proteomes" id="UP000652761">
    <property type="component" value="Unassembled WGS sequence"/>
</dbReference>
<proteinExistence type="inferred from homology"/>
<evidence type="ECO:0000313" key="6">
    <source>
        <dbReference type="Proteomes" id="UP000652761"/>
    </source>
</evidence>
<keyword evidence="6" id="KW-1185">Reference proteome</keyword>
<dbReference type="GO" id="GO:0031640">
    <property type="term" value="P:killing of cells of another organism"/>
    <property type="evidence" value="ECO:0007669"/>
    <property type="project" value="UniProtKB-KW"/>
</dbReference>
<accession>A0A843WKI6</accession>
<evidence type="ECO:0000256" key="2">
    <source>
        <dbReference type="ARBA" id="ARBA00022529"/>
    </source>
</evidence>
<comment type="similarity">
    <text evidence="1">Belongs to the DEFL family.</text>
</comment>
<keyword evidence="4" id="KW-0611">Plant defense</keyword>
<dbReference type="GO" id="GO:0050832">
    <property type="term" value="P:defense response to fungus"/>
    <property type="evidence" value="ECO:0007669"/>
    <property type="project" value="UniProtKB-KW"/>
</dbReference>
<comment type="caution">
    <text evidence="5">The sequence shown here is derived from an EMBL/GenBank/DDBJ whole genome shotgun (WGS) entry which is preliminary data.</text>
</comment>
<sequence length="62" mass="6751">MCTRYADPEEEGPALRGRACVFAGPCRKKWDCEGPCSQRGHPGVPVLCELSLGHLTCCCLQN</sequence>
<organism evidence="5 6">
    <name type="scientific">Colocasia esculenta</name>
    <name type="common">Wild taro</name>
    <name type="synonym">Arum esculentum</name>
    <dbReference type="NCBI Taxonomy" id="4460"/>
    <lineage>
        <taxon>Eukaryota</taxon>
        <taxon>Viridiplantae</taxon>
        <taxon>Streptophyta</taxon>
        <taxon>Embryophyta</taxon>
        <taxon>Tracheophyta</taxon>
        <taxon>Spermatophyta</taxon>
        <taxon>Magnoliopsida</taxon>
        <taxon>Liliopsida</taxon>
        <taxon>Araceae</taxon>
        <taxon>Aroideae</taxon>
        <taxon>Colocasieae</taxon>
        <taxon>Colocasia</taxon>
    </lineage>
</organism>
<dbReference type="InterPro" id="IPR010851">
    <property type="entry name" value="DEFL"/>
</dbReference>
<keyword evidence="2" id="KW-0929">Antimicrobial</keyword>
<dbReference type="AlphaFoldDB" id="A0A843WKI6"/>
<evidence type="ECO:0000256" key="1">
    <source>
        <dbReference type="ARBA" id="ARBA00006722"/>
    </source>
</evidence>
<evidence type="ECO:0000256" key="3">
    <source>
        <dbReference type="ARBA" id="ARBA00022577"/>
    </source>
</evidence>
<dbReference type="Pfam" id="PF25052">
    <property type="entry name" value="AtDEF-like"/>
    <property type="match status" value="1"/>
</dbReference>
<evidence type="ECO:0000256" key="4">
    <source>
        <dbReference type="ARBA" id="ARBA00022821"/>
    </source>
</evidence>
<evidence type="ECO:0000313" key="5">
    <source>
        <dbReference type="EMBL" id="MQM08197.1"/>
    </source>
</evidence>
<reference evidence="5" key="1">
    <citation type="submission" date="2017-07" db="EMBL/GenBank/DDBJ databases">
        <title>Taro Niue Genome Assembly and Annotation.</title>
        <authorList>
            <person name="Atibalentja N."/>
            <person name="Keating K."/>
            <person name="Fields C.J."/>
        </authorList>
    </citation>
    <scope>NUCLEOTIDE SEQUENCE</scope>
    <source>
        <strain evidence="5">Niue_2</strain>
        <tissue evidence="5">Leaf</tissue>
    </source>
</reference>
<keyword evidence="3" id="KW-0295">Fungicide</keyword>
<protein>
    <submittedName>
        <fullName evidence="5">Uncharacterized protein</fullName>
    </submittedName>
</protein>
<name>A0A843WKI6_COLES</name>
<dbReference type="OrthoDB" id="791958at2759"/>
<gene>
    <name evidence="5" type="ORF">Taro_041049</name>
</gene>
<dbReference type="EMBL" id="NMUH01004056">
    <property type="protein sequence ID" value="MQM08197.1"/>
    <property type="molecule type" value="Genomic_DNA"/>
</dbReference>